<dbReference type="InterPro" id="IPR028108">
    <property type="entry name" value="DUF4505"/>
</dbReference>
<comment type="similarity">
    <text evidence="1">Belongs to the UPF0598 family.</text>
</comment>
<reference evidence="2" key="1">
    <citation type="submission" date="2022-11" db="EMBL/GenBank/DDBJ databases">
        <authorList>
            <person name="Kikuchi T."/>
        </authorList>
    </citation>
    <scope>NUCLEOTIDE SEQUENCE</scope>
    <source>
        <strain evidence="2">PS1010</strain>
    </source>
</reference>
<name>A0A9P1I5F9_9PELO</name>
<dbReference type="OrthoDB" id="10260024at2759"/>
<dbReference type="PANTHER" id="PTHR31449:SF3">
    <property type="entry name" value="UPF0598 PROTEIN C8ORF82"/>
    <property type="match status" value="1"/>
</dbReference>
<protein>
    <submittedName>
        <fullName evidence="2">Uncharacterized protein</fullName>
    </submittedName>
</protein>
<evidence type="ECO:0000313" key="2">
    <source>
        <dbReference type="EMBL" id="CAI5437973.1"/>
    </source>
</evidence>
<accession>A0A9P1I5F9</accession>
<evidence type="ECO:0000256" key="1">
    <source>
        <dbReference type="ARBA" id="ARBA00006322"/>
    </source>
</evidence>
<proteinExistence type="inferred from homology"/>
<dbReference type="AlphaFoldDB" id="A0A9P1I5F9"/>
<organism evidence="2 3">
    <name type="scientific">Caenorhabditis angaria</name>
    <dbReference type="NCBI Taxonomy" id="860376"/>
    <lineage>
        <taxon>Eukaryota</taxon>
        <taxon>Metazoa</taxon>
        <taxon>Ecdysozoa</taxon>
        <taxon>Nematoda</taxon>
        <taxon>Chromadorea</taxon>
        <taxon>Rhabditida</taxon>
        <taxon>Rhabditina</taxon>
        <taxon>Rhabditomorpha</taxon>
        <taxon>Rhabditoidea</taxon>
        <taxon>Rhabditidae</taxon>
        <taxon>Peloderinae</taxon>
        <taxon>Caenorhabditis</taxon>
    </lineage>
</organism>
<dbReference type="Pfam" id="PF14956">
    <property type="entry name" value="DUF4505"/>
    <property type="match status" value="1"/>
</dbReference>
<gene>
    <name evidence="2" type="ORF">CAMP_LOCUS610</name>
</gene>
<dbReference type="PANTHER" id="PTHR31449">
    <property type="entry name" value="UPF0598 PROTEIN C8ORF82"/>
    <property type="match status" value="1"/>
</dbReference>
<keyword evidence="3" id="KW-1185">Reference proteome</keyword>
<evidence type="ECO:0000313" key="3">
    <source>
        <dbReference type="Proteomes" id="UP001152747"/>
    </source>
</evidence>
<dbReference type="Proteomes" id="UP001152747">
    <property type="component" value="Unassembled WGS sequence"/>
</dbReference>
<dbReference type="EMBL" id="CANHGI010000001">
    <property type="protein sequence ID" value="CAI5437973.1"/>
    <property type="molecule type" value="Genomic_DNA"/>
</dbReference>
<sequence length="172" mass="20464">MLYKQGQQIIGNRIREYFYYVNHNGFLFLDDSRMKNFTASYKDLDFLNFFYSRVKENTTGRYQDSFPFVSPCGIERNYLRCDDTPIVYTEFDKNEEKLRVGESTIYHDFEPSSLSMSSSGRVYHKSQGIPGIQKFLVSDKLTDSIFHRFEFEKNTGNPIRFLYRGKYVDLIY</sequence>
<comment type="caution">
    <text evidence="2">The sequence shown here is derived from an EMBL/GenBank/DDBJ whole genome shotgun (WGS) entry which is preliminary data.</text>
</comment>